<dbReference type="InterPro" id="IPR010310">
    <property type="entry name" value="T7SS_ESAT-6-like"/>
</dbReference>
<gene>
    <name evidence="2" type="ORF">DY218_28380</name>
</gene>
<dbReference type="SUPFAM" id="SSF140453">
    <property type="entry name" value="EsxAB dimer-like"/>
    <property type="match status" value="1"/>
</dbReference>
<protein>
    <submittedName>
        <fullName evidence="2">WXG100 family type VII secretion target</fullName>
    </submittedName>
</protein>
<dbReference type="Proteomes" id="UP000263094">
    <property type="component" value="Unassembled WGS sequence"/>
</dbReference>
<dbReference type="Pfam" id="PF06013">
    <property type="entry name" value="WXG100"/>
    <property type="match status" value="1"/>
</dbReference>
<evidence type="ECO:0000256" key="1">
    <source>
        <dbReference type="SAM" id="MobiDB-lite"/>
    </source>
</evidence>
<feature type="region of interest" description="Disordered" evidence="1">
    <location>
        <begin position="102"/>
        <end position="121"/>
    </location>
</feature>
<dbReference type="InterPro" id="IPR036689">
    <property type="entry name" value="ESAT-6-like_sf"/>
</dbReference>
<dbReference type="Gene3D" id="1.10.287.1060">
    <property type="entry name" value="ESAT-6-like"/>
    <property type="match status" value="1"/>
</dbReference>
<sequence length="121" mass="13243">MARQVVSDQALRRFGLELNERFSSVRQQLTQLNAVIDEIEGKWQGQGAHSFNSQQARINRRMAAIGRLLMRFEDAVQNNRKIAGSTDHEVYQAVQRVAVGDDVGGGAAATGGRPASSLNGY</sequence>
<comment type="caution">
    <text evidence="2">The sequence shown here is derived from an EMBL/GenBank/DDBJ whole genome shotgun (WGS) entry which is preliminary data.</text>
</comment>
<proteinExistence type="predicted"/>
<dbReference type="RefSeq" id="WP_128558987.1">
    <property type="nucleotide sequence ID" value="NZ_QUAK01000209.1"/>
</dbReference>
<keyword evidence="3" id="KW-1185">Reference proteome</keyword>
<name>A0A372LXF4_9ACTN</name>
<accession>A0A372LXF4</accession>
<organism evidence="2 3">
    <name type="scientific">Streptomyces triticagri</name>
    <dbReference type="NCBI Taxonomy" id="2293568"/>
    <lineage>
        <taxon>Bacteria</taxon>
        <taxon>Bacillati</taxon>
        <taxon>Actinomycetota</taxon>
        <taxon>Actinomycetes</taxon>
        <taxon>Kitasatosporales</taxon>
        <taxon>Streptomycetaceae</taxon>
        <taxon>Streptomyces</taxon>
    </lineage>
</organism>
<evidence type="ECO:0000313" key="3">
    <source>
        <dbReference type="Proteomes" id="UP000263094"/>
    </source>
</evidence>
<dbReference type="OrthoDB" id="4283504at2"/>
<evidence type="ECO:0000313" key="2">
    <source>
        <dbReference type="EMBL" id="RFU83326.1"/>
    </source>
</evidence>
<reference evidence="2 3" key="1">
    <citation type="submission" date="2018-08" db="EMBL/GenBank/DDBJ databases">
        <title>Isolation, diversity and antifungal activity of Actinobacteria from wheat.</title>
        <authorList>
            <person name="Han C."/>
        </authorList>
    </citation>
    <scope>NUCLEOTIDE SEQUENCE [LARGE SCALE GENOMIC DNA]</scope>
    <source>
        <strain evidence="2 3">NEAU-YY421</strain>
    </source>
</reference>
<dbReference type="EMBL" id="QUAK01000209">
    <property type="protein sequence ID" value="RFU83326.1"/>
    <property type="molecule type" value="Genomic_DNA"/>
</dbReference>
<dbReference type="AlphaFoldDB" id="A0A372LXF4"/>